<keyword evidence="3" id="KW-1185">Reference proteome</keyword>
<dbReference type="Proteomes" id="UP000235828">
    <property type="component" value="Chromosome A"/>
</dbReference>
<name>A0A2N8ZGB6_9VIBR</name>
<dbReference type="RefSeq" id="WP_102523359.1">
    <property type="nucleotide sequence ID" value="NZ_LT960611.1"/>
</dbReference>
<reference evidence="2 3" key="1">
    <citation type="submission" date="2017-10" db="EMBL/GenBank/DDBJ databases">
        <authorList>
            <person name="Banno H."/>
            <person name="Chua N.-H."/>
        </authorList>
    </citation>
    <scope>NUCLEOTIDE SEQUENCE [LARGE SCALE GENOMIC DNA]</scope>
    <source>
        <strain evidence="2">Vibrio tapetis CECT4600</strain>
    </source>
</reference>
<proteinExistence type="predicted"/>
<dbReference type="InterPro" id="IPR001509">
    <property type="entry name" value="Epimerase_deHydtase"/>
</dbReference>
<dbReference type="EMBL" id="LT960611">
    <property type="protein sequence ID" value="SON50961.1"/>
    <property type="molecule type" value="Genomic_DNA"/>
</dbReference>
<accession>A0A2N8ZGB6</accession>
<dbReference type="InterPro" id="IPR050177">
    <property type="entry name" value="Lipid_A_modif_metabolic_enz"/>
</dbReference>
<organism evidence="2 3">
    <name type="scientific">Vibrio tapetis subsp. tapetis</name>
    <dbReference type="NCBI Taxonomy" id="1671868"/>
    <lineage>
        <taxon>Bacteria</taxon>
        <taxon>Pseudomonadati</taxon>
        <taxon>Pseudomonadota</taxon>
        <taxon>Gammaproteobacteria</taxon>
        <taxon>Vibrionales</taxon>
        <taxon>Vibrionaceae</taxon>
        <taxon>Vibrio</taxon>
    </lineage>
</organism>
<evidence type="ECO:0000313" key="2">
    <source>
        <dbReference type="EMBL" id="SON50961.1"/>
    </source>
</evidence>
<dbReference type="Gene3D" id="3.40.50.720">
    <property type="entry name" value="NAD(P)-binding Rossmann-like Domain"/>
    <property type="match status" value="1"/>
</dbReference>
<feature type="domain" description="NAD-dependent epimerase/dehydratase" evidence="1">
    <location>
        <begin position="4"/>
        <end position="189"/>
    </location>
</feature>
<dbReference type="SUPFAM" id="SSF51735">
    <property type="entry name" value="NAD(P)-binding Rossmann-fold domains"/>
    <property type="match status" value="1"/>
</dbReference>
<dbReference type="OrthoDB" id="9801056at2"/>
<evidence type="ECO:0000259" key="1">
    <source>
        <dbReference type="Pfam" id="PF01370"/>
    </source>
</evidence>
<dbReference type="PANTHER" id="PTHR43245:SF55">
    <property type="entry name" value="NAD(P)-BINDING DOMAIN-CONTAINING PROTEIN"/>
    <property type="match status" value="1"/>
</dbReference>
<evidence type="ECO:0000313" key="3">
    <source>
        <dbReference type="Proteomes" id="UP000235828"/>
    </source>
</evidence>
<dbReference type="AlphaFoldDB" id="A0A2N8ZGB6"/>
<protein>
    <recommendedName>
        <fullName evidence="1">NAD-dependent epimerase/dehydratase domain-containing protein</fullName>
    </recommendedName>
</protein>
<dbReference type="KEGG" id="vta:A2995"/>
<gene>
    <name evidence="2" type="ORF">VTAP4600_A2995</name>
</gene>
<dbReference type="InterPro" id="IPR036291">
    <property type="entry name" value="NAD(P)-bd_dom_sf"/>
</dbReference>
<dbReference type="PANTHER" id="PTHR43245">
    <property type="entry name" value="BIFUNCTIONAL POLYMYXIN RESISTANCE PROTEIN ARNA"/>
    <property type="match status" value="1"/>
</dbReference>
<sequence>MIKVLVTGARGFLGKEFSAAVNKTPNSKLFTFNRENNIDELHAMVEESDIIYHFAGEVRPNSDEAEFERSNVGLTQIIIDSIRKAEKAIPIVFASSVHASAPKNGYGQTKQQAEILLKKYCETSCAKVWVYRLPHMFGPGSKPNHNSAIATWMHNLNNDKEIVVYDRNYPMTYCYSLDLMSDLVTHLNERVSAGYELLSPTTVYNTTLGEVEDTLRSFTESNNVSVEMSSFKRKLFDTYCSFSRV</sequence>
<dbReference type="Pfam" id="PF01370">
    <property type="entry name" value="Epimerase"/>
    <property type="match status" value="1"/>
</dbReference>